<evidence type="ECO:0000313" key="5">
    <source>
        <dbReference type="Proteomes" id="UP000023435"/>
    </source>
</evidence>
<dbReference type="SUPFAM" id="SSF55073">
    <property type="entry name" value="Nucleotide cyclase"/>
    <property type="match status" value="1"/>
</dbReference>
<dbReference type="SUPFAM" id="SSF141868">
    <property type="entry name" value="EAL domain-like"/>
    <property type="match status" value="1"/>
</dbReference>
<proteinExistence type="predicted"/>
<dbReference type="SMART" id="SM00065">
    <property type="entry name" value="GAF"/>
    <property type="match status" value="2"/>
</dbReference>
<feature type="region of interest" description="Disordered" evidence="1">
    <location>
        <begin position="973"/>
        <end position="1018"/>
    </location>
</feature>
<dbReference type="InterPro" id="IPR035919">
    <property type="entry name" value="EAL_sf"/>
</dbReference>
<keyword evidence="5" id="KW-1185">Reference proteome</keyword>
<dbReference type="Gene3D" id="3.20.20.450">
    <property type="entry name" value="EAL domain"/>
    <property type="match status" value="1"/>
</dbReference>
<reference evidence="4 5" key="1">
    <citation type="journal article" date="2014" name="Genome Announc.">
        <title>Draft Genome Sequence of Lysobacter capsici AZ78, a Bacterium Antagonistic to Plant-Pathogenic Oomycetes.</title>
        <authorList>
            <person name="Puopolo G."/>
            <person name="Sonego P."/>
            <person name="Engelen K."/>
            <person name="Pertot I."/>
        </authorList>
    </citation>
    <scope>NUCLEOTIDE SEQUENCE [LARGE SCALE GENOMIC DNA]</scope>
    <source>
        <strain evidence="4 5">AZ78</strain>
    </source>
</reference>
<dbReference type="PANTHER" id="PTHR44757:SF2">
    <property type="entry name" value="BIOFILM ARCHITECTURE MAINTENANCE PROTEIN MBAA"/>
    <property type="match status" value="1"/>
</dbReference>
<dbReference type="SMART" id="SM00267">
    <property type="entry name" value="GGDEF"/>
    <property type="match status" value="1"/>
</dbReference>
<dbReference type="PROSITE" id="PS50883">
    <property type="entry name" value="EAL"/>
    <property type="match status" value="1"/>
</dbReference>
<dbReference type="InterPro" id="IPR052155">
    <property type="entry name" value="Biofilm_reg_signaling"/>
</dbReference>
<dbReference type="InterPro" id="IPR029787">
    <property type="entry name" value="Nucleotide_cyclase"/>
</dbReference>
<dbReference type="EMBL" id="JAJA02000002">
    <property type="protein sequence ID" value="KWS02245.1"/>
    <property type="molecule type" value="Genomic_DNA"/>
</dbReference>
<gene>
    <name evidence="4" type="ORF">AZ78_4912</name>
</gene>
<name>A0A108U469_9GAMM</name>
<dbReference type="PANTHER" id="PTHR44757">
    <property type="entry name" value="DIGUANYLATE CYCLASE DGCP"/>
    <property type="match status" value="1"/>
</dbReference>
<dbReference type="CDD" id="cd01949">
    <property type="entry name" value="GGDEF"/>
    <property type="match status" value="1"/>
</dbReference>
<organism evidence="4 5">
    <name type="scientific">Lysobacter capsici AZ78</name>
    <dbReference type="NCBI Taxonomy" id="1444315"/>
    <lineage>
        <taxon>Bacteria</taxon>
        <taxon>Pseudomonadati</taxon>
        <taxon>Pseudomonadota</taxon>
        <taxon>Gammaproteobacteria</taxon>
        <taxon>Lysobacterales</taxon>
        <taxon>Lysobacteraceae</taxon>
        <taxon>Lysobacter</taxon>
    </lineage>
</organism>
<dbReference type="Gene3D" id="3.30.450.40">
    <property type="match status" value="2"/>
</dbReference>
<dbReference type="InterPro" id="IPR029016">
    <property type="entry name" value="GAF-like_dom_sf"/>
</dbReference>
<dbReference type="SUPFAM" id="SSF55781">
    <property type="entry name" value="GAF domain-like"/>
    <property type="match status" value="2"/>
</dbReference>
<dbReference type="AlphaFoldDB" id="A0A108U469"/>
<accession>A0A108U469</accession>
<dbReference type="InterPro" id="IPR043128">
    <property type="entry name" value="Rev_trsase/Diguanyl_cyclase"/>
</dbReference>
<protein>
    <submittedName>
        <fullName evidence="4">Diguanylate cyclase/phosphodiesterase (GGDEF &amp; EAL domains) with PAS/PAC sensor(S)</fullName>
    </submittedName>
</protein>
<evidence type="ECO:0000313" key="4">
    <source>
        <dbReference type="EMBL" id="KWS02245.1"/>
    </source>
</evidence>
<evidence type="ECO:0000256" key="1">
    <source>
        <dbReference type="SAM" id="MobiDB-lite"/>
    </source>
</evidence>
<evidence type="ECO:0000259" key="2">
    <source>
        <dbReference type="PROSITE" id="PS50883"/>
    </source>
</evidence>
<feature type="domain" description="GGDEF" evidence="3">
    <location>
        <begin position="574"/>
        <end position="707"/>
    </location>
</feature>
<dbReference type="InterPro" id="IPR000160">
    <property type="entry name" value="GGDEF_dom"/>
</dbReference>
<dbReference type="Pfam" id="PF00990">
    <property type="entry name" value="GGDEF"/>
    <property type="match status" value="1"/>
</dbReference>
<dbReference type="OrthoDB" id="9804951at2"/>
<dbReference type="InterPro" id="IPR003018">
    <property type="entry name" value="GAF"/>
</dbReference>
<dbReference type="Pfam" id="PF13185">
    <property type="entry name" value="GAF_2"/>
    <property type="match status" value="1"/>
</dbReference>
<feature type="domain" description="EAL" evidence="2">
    <location>
        <begin position="716"/>
        <end position="967"/>
    </location>
</feature>
<dbReference type="NCBIfam" id="TIGR00254">
    <property type="entry name" value="GGDEF"/>
    <property type="match status" value="1"/>
</dbReference>
<sequence>MQGATVSETSTDEALACALQEALPVGSQVVVCWRAAPHGQISESCTPGGEHALRDAARVLLERDPPAIGASDDRYGDRIEAAWWLEDRSRASIVAHLPQALPTALRAAWLAMARRIVAADLSAVRAHARAEALEKSERLQQALYGIADLAGSGLEMTDLLSRIHGVVCGLMYAENFYIVLYDDVLDTMRFLYFADCNDPYVADPAKAIRGDEMPTSLTLALLRHGEALQGSSADLRQRLGVADDAHHGPDSADWLGVPMRRDERVCGAIVVQHYDSAGSYGDEDRALLSFVAQHILTALDRFRAREELERRVTERTYALQLSNRDLQAEIIERQRSERLQRALFRIAELTITSDTLERFYSQVHDVVSELLYARNFYIALLSDDGERLQFPYSIDERDVIRETRLLADGLTEYVIRQGRPLLADRHRIAELNSRGEVRSHGSAAHCWLGVPLFRDDTVVGVIAIQSYSRAISFNARDQELLTFVAHHISIGLARKQAQDRLVTAHGELEQRVATRTRELAHTNAELVAQIGERVRAEQKLTHQALHDALTGLPNRGQLLERLDYAISHAERDNRPFAVLFLDLDRFKLVNDSVGHSAGDELLIESSRRIIATVRSGDMVARLGGDEFAILIESIDGLIVAEDLAQRVLRALGEPCWVAGREVFPSASVGIAMWHPRYRSGTELLRDADAAMYRAKGAGRGRFAVFDEEMREQALRILDLEADLRRAINGDAFIAHYQPIVRLDDQTVIGHEALLRWRHEKRGLLLPREFIGLGEDSGLIEEADWILYARVIAQLARGGHGYISVNVSPRHFRAHDFADRLLRMIDEAGADPRRLRIEITEVALLDDVPRALRMLQTLRKHGVLAQLDDFGTGFSALSYLHRFPIECLKIDQSFVAGLVGESRPESIAVVRAIQALAGTLGIHTIGEGVETHAQRLVLRELGCTYGQGYLFGRPAEAIRSELRIFDGEDVVDASSDVPSDASGEFESLDAGQKEGAVRAQFDEPDIVEPATDDARSLTR</sequence>
<comment type="caution">
    <text evidence="4">The sequence shown here is derived from an EMBL/GenBank/DDBJ whole genome shotgun (WGS) entry which is preliminary data.</text>
</comment>
<dbReference type="RefSeq" id="WP_082723923.1">
    <property type="nucleotide sequence ID" value="NZ_JAJA02000002.1"/>
</dbReference>
<dbReference type="PROSITE" id="PS50887">
    <property type="entry name" value="GGDEF"/>
    <property type="match status" value="1"/>
</dbReference>
<dbReference type="InterPro" id="IPR001633">
    <property type="entry name" value="EAL_dom"/>
</dbReference>
<dbReference type="Gene3D" id="3.30.70.270">
    <property type="match status" value="1"/>
</dbReference>
<dbReference type="Pfam" id="PF00563">
    <property type="entry name" value="EAL"/>
    <property type="match status" value="1"/>
</dbReference>
<evidence type="ECO:0000259" key="3">
    <source>
        <dbReference type="PROSITE" id="PS50887"/>
    </source>
</evidence>
<dbReference type="Pfam" id="PF01590">
    <property type="entry name" value="GAF"/>
    <property type="match status" value="1"/>
</dbReference>
<dbReference type="SMART" id="SM00052">
    <property type="entry name" value="EAL"/>
    <property type="match status" value="1"/>
</dbReference>
<dbReference type="Proteomes" id="UP000023435">
    <property type="component" value="Unassembled WGS sequence"/>
</dbReference>
<dbReference type="CDD" id="cd01948">
    <property type="entry name" value="EAL"/>
    <property type="match status" value="1"/>
</dbReference>